<dbReference type="InterPro" id="IPR011042">
    <property type="entry name" value="6-blade_b-propeller_TolB-like"/>
</dbReference>
<dbReference type="PROSITE" id="PS51257">
    <property type="entry name" value="PROKAR_LIPOPROTEIN"/>
    <property type="match status" value="1"/>
</dbReference>
<dbReference type="Gene3D" id="2.120.10.30">
    <property type="entry name" value="TolB, C-terminal domain"/>
    <property type="match status" value="1"/>
</dbReference>
<comment type="similarity">
    <text evidence="1">Belongs to the TolB family.</text>
</comment>
<sequence length="487" mass="55818">MKQRSKLVNYATVTILLVLGLLTACSEKIINPVTVDTVPAIFPDYTDVTIPATIAPLNFTMNEAFAKINVVIEDSKGNKIEVQGKKNIQIPIKKWQSILKENVDGEITVTVAVKQENQWKQYRSFPIYISKYPIDESLAYRLIAPGYEIYSKMGIYQRSLSDFKQTTLLENTLVFPSCVNCHSFKQTSVDDMSLHVRGEYGGTILQTNRKTDVLNLKRDSLIGPGVYPYWHPQGKYIAYSVNTTQQMFHSAADERIEVVDLESDIIVYDIESNKVLTTPLLKTENFETFPSFSPDGKTLYFSCSSKQRLPGDYKEIRYNLCKIDFNPENGSFGTKIDTLVWADKDQKSISFARPSYDGKYIMYVLSDYGNFSIWHKEADLWLLDLQTGENRLLTEVNSPDTESYHSWSSNSHWFVFSSRRIDGLYTRPYIASIDETGKISKPFLLSQKHPDYYLESLFSFNIPEFVNGQVKLDISTLRKQLVSKQRK</sequence>
<protein>
    <submittedName>
        <fullName evidence="2">Protein TolB</fullName>
    </submittedName>
</protein>
<comment type="caution">
    <text evidence="2">The sequence shown here is derived from an EMBL/GenBank/DDBJ whole genome shotgun (WGS) entry which is preliminary data.</text>
</comment>
<organism evidence="2">
    <name type="scientific">termite gut metagenome</name>
    <dbReference type="NCBI Taxonomy" id="433724"/>
    <lineage>
        <taxon>unclassified sequences</taxon>
        <taxon>metagenomes</taxon>
        <taxon>organismal metagenomes</taxon>
    </lineage>
</organism>
<dbReference type="PANTHER" id="PTHR36842">
    <property type="entry name" value="PROTEIN TOLB HOMOLOG"/>
    <property type="match status" value="1"/>
</dbReference>
<evidence type="ECO:0000313" key="2">
    <source>
        <dbReference type="EMBL" id="KAA6334651.1"/>
    </source>
</evidence>
<evidence type="ECO:0000256" key="1">
    <source>
        <dbReference type="ARBA" id="ARBA00009820"/>
    </source>
</evidence>
<accession>A0A5J4RP49</accession>
<dbReference type="EMBL" id="SNRY01000975">
    <property type="protein sequence ID" value="KAA6334651.1"/>
    <property type="molecule type" value="Genomic_DNA"/>
</dbReference>
<dbReference type="AlphaFoldDB" id="A0A5J4RP49"/>
<dbReference type="InterPro" id="IPR015943">
    <property type="entry name" value="WD40/YVTN_repeat-like_dom_sf"/>
</dbReference>
<reference evidence="2" key="1">
    <citation type="submission" date="2019-03" db="EMBL/GenBank/DDBJ databases">
        <title>Single cell metagenomics reveals metabolic interactions within the superorganism composed of flagellate Streblomastix strix and complex community of Bacteroidetes bacteria on its surface.</title>
        <authorList>
            <person name="Treitli S.C."/>
            <person name="Kolisko M."/>
            <person name="Husnik F."/>
            <person name="Keeling P."/>
            <person name="Hampl V."/>
        </authorList>
    </citation>
    <scope>NUCLEOTIDE SEQUENCE</scope>
    <source>
        <strain evidence="2">STM</strain>
    </source>
</reference>
<dbReference type="Gene3D" id="2.130.10.10">
    <property type="entry name" value="YVTN repeat-like/Quinoprotein amine dehydrogenase"/>
    <property type="match status" value="1"/>
</dbReference>
<name>A0A5J4RP49_9ZZZZ</name>
<dbReference type="SUPFAM" id="SSF82171">
    <property type="entry name" value="DPP6 N-terminal domain-like"/>
    <property type="match status" value="1"/>
</dbReference>
<dbReference type="InterPro" id="IPR011659">
    <property type="entry name" value="WD40"/>
</dbReference>
<dbReference type="Pfam" id="PF07676">
    <property type="entry name" value="PD40"/>
    <property type="match status" value="2"/>
</dbReference>
<proteinExistence type="inferred from homology"/>
<gene>
    <name evidence="2" type="ORF">EZS27_017053</name>
</gene>